<organism evidence="2 5">
    <name type="scientific">Didymodactylos carnosus</name>
    <dbReference type="NCBI Taxonomy" id="1234261"/>
    <lineage>
        <taxon>Eukaryota</taxon>
        <taxon>Metazoa</taxon>
        <taxon>Spiralia</taxon>
        <taxon>Gnathifera</taxon>
        <taxon>Rotifera</taxon>
        <taxon>Eurotatoria</taxon>
        <taxon>Bdelloidea</taxon>
        <taxon>Philodinida</taxon>
        <taxon>Philodinidae</taxon>
        <taxon>Didymodactylos</taxon>
    </lineage>
</organism>
<keyword evidence="5" id="KW-1185">Reference proteome</keyword>
<accession>A0A814FN61</accession>
<proteinExistence type="predicted"/>
<name>A0A814FN61_9BILA</name>
<dbReference type="Proteomes" id="UP000681722">
    <property type="component" value="Unassembled WGS sequence"/>
</dbReference>
<evidence type="ECO:0000313" key="3">
    <source>
        <dbReference type="EMBL" id="CAF3569387.1"/>
    </source>
</evidence>
<comment type="caution">
    <text evidence="2">The sequence shown here is derived from an EMBL/GenBank/DDBJ whole genome shotgun (WGS) entry which is preliminary data.</text>
</comment>
<dbReference type="EMBL" id="CAJNOK010000993">
    <property type="protein sequence ID" value="CAF0787079.1"/>
    <property type="molecule type" value="Genomic_DNA"/>
</dbReference>
<dbReference type="Proteomes" id="UP000663829">
    <property type="component" value="Unassembled WGS sequence"/>
</dbReference>
<dbReference type="EMBL" id="CAJOBA010000993">
    <property type="protein sequence ID" value="CAF3569387.1"/>
    <property type="molecule type" value="Genomic_DNA"/>
</dbReference>
<dbReference type="Proteomes" id="UP000682733">
    <property type="component" value="Unassembled WGS sequence"/>
</dbReference>
<sequence length="106" mass="11809">MPFVKPDPYAAQISTNIFKLTNVSPIPFDIKTIFNSFHQPALVRFFEHHKTLGLDIAPFVFGMLVHVAVMLDGAELFNPDGTGFLTSMNLFIVSSPMLKATSNHEK</sequence>
<dbReference type="EMBL" id="CAJNOQ010002904">
    <property type="protein sequence ID" value="CAF0985200.1"/>
    <property type="molecule type" value="Genomic_DNA"/>
</dbReference>
<evidence type="ECO:0000313" key="5">
    <source>
        <dbReference type="Proteomes" id="UP000663829"/>
    </source>
</evidence>
<gene>
    <name evidence="2" type="ORF">GPM918_LOCUS12961</name>
    <name evidence="1" type="ORF">OVA965_LOCUS3933</name>
    <name evidence="4" type="ORF">SRO942_LOCUS12961</name>
    <name evidence="3" type="ORF">TMI583_LOCUS3931</name>
</gene>
<dbReference type="AlphaFoldDB" id="A0A814FN61"/>
<reference evidence="2" key="1">
    <citation type="submission" date="2021-02" db="EMBL/GenBank/DDBJ databases">
        <authorList>
            <person name="Nowell W R."/>
        </authorList>
    </citation>
    <scope>NUCLEOTIDE SEQUENCE</scope>
</reference>
<protein>
    <submittedName>
        <fullName evidence="2">Uncharacterized protein</fullName>
    </submittedName>
</protein>
<evidence type="ECO:0000313" key="2">
    <source>
        <dbReference type="EMBL" id="CAF0985200.1"/>
    </source>
</evidence>
<evidence type="ECO:0000313" key="4">
    <source>
        <dbReference type="EMBL" id="CAF3757468.1"/>
    </source>
</evidence>
<dbReference type="EMBL" id="CAJOBC010002904">
    <property type="protein sequence ID" value="CAF3757468.1"/>
    <property type="molecule type" value="Genomic_DNA"/>
</dbReference>
<dbReference type="Proteomes" id="UP000677228">
    <property type="component" value="Unassembled WGS sequence"/>
</dbReference>
<dbReference type="OrthoDB" id="10036367at2759"/>
<evidence type="ECO:0000313" key="1">
    <source>
        <dbReference type="EMBL" id="CAF0787079.1"/>
    </source>
</evidence>